<sequence length="619" mass="68489">MKNGKRAVSFILAVVLLCTSFAGCGMVQQDKAYLEQVAAAVTETQSILKDVEAAADELSGQSSIVYENSVNAEGFDVLDEYYTLCTEKLNALNDAVGAVRQQMQSLERCDAPKTEKGKAVEAEQKAYFEDALEVIGGIQEALTFYTAQYDALQPLVTATVGDRSDEQAYLISVYEAAGNVKTALSTLDTPEWLNDLWPKYVANLDVMTKYMESRSWGLAWSDVLRLYSANQLISRVGITSGRHEETMFDLYSREYNHAAFLLDENLDAYADEILAACEGGKDVGAYDAQAPIVFSDYSTVEEIFPNLYPSMDSAINLLLYTDKGYTDVMVTAEIAGFTQKYEQKVTLTPKMTYLMIKPPVLTDMPDLSTTKDTQMTLRVENTITGEAIIQETKNIELHSVYDYKNYSDEFGIIQNDNILAWMTPETDGILQVRRNAVSWLEQSFGTEYGMLPGYQPAYGFTSDQGAYITYYQVAAIQSAISSMGVRYNMGPYSFSASQRVLMPDAVLENGSGICIETAVLMASVLESASMHAMIVFTPGHAQTAVETWSGSGQYFLIETTMLPFTATQDALQSLIQPLSAEEWANYLYNKEQEAQQSGGMVYVVDCDLAPVLNIQGLNY</sequence>
<dbReference type="EMBL" id="JAJEQC010000005">
    <property type="protein sequence ID" value="MCC2136746.1"/>
    <property type="molecule type" value="Genomic_DNA"/>
</dbReference>
<name>A0AAE3AM19_9FIRM</name>
<dbReference type="Proteomes" id="UP001199424">
    <property type="component" value="Unassembled WGS sequence"/>
</dbReference>
<comment type="caution">
    <text evidence="2">The sequence shown here is derived from an EMBL/GenBank/DDBJ whole genome shotgun (WGS) entry which is preliminary data.</text>
</comment>
<feature type="chain" id="PRO_5042163001" description="Transglutaminase-like domain-containing protein" evidence="1">
    <location>
        <begin position="23"/>
        <end position="619"/>
    </location>
</feature>
<organism evidence="2 3">
    <name type="scientific">Hominenteromicrobium mulieris</name>
    <dbReference type="NCBI Taxonomy" id="2885357"/>
    <lineage>
        <taxon>Bacteria</taxon>
        <taxon>Bacillati</taxon>
        <taxon>Bacillota</taxon>
        <taxon>Clostridia</taxon>
        <taxon>Eubacteriales</taxon>
        <taxon>Oscillospiraceae</taxon>
        <taxon>Hominenteromicrobium</taxon>
    </lineage>
</organism>
<dbReference type="PROSITE" id="PS51257">
    <property type="entry name" value="PROKAR_LIPOPROTEIN"/>
    <property type="match status" value="1"/>
</dbReference>
<keyword evidence="3" id="KW-1185">Reference proteome</keyword>
<evidence type="ECO:0008006" key="4">
    <source>
        <dbReference type="Google" id="ProtNLM"/>
    </source>
</evidence>
<evidence type="ECO:0000256" key="1">
    <source>
        <dbReference type="SAM" id="SignalP"/>
    </source>
</evidence>
<feature type="signal peptide" evidence="1">
    <location>
        <begin position="1"/>
        <end position="22"/>
    </location>
</feature>
<dbReference type="AlphaFoldDB" id="A0AAE3AM19"/>
<reference evidence="2" key="1">
    <citation type="submission" date="2021-10" db="EMBL/GenBank/DDBJ databases">
        <title>Anaerobic single-cell dispensing facilitates the cultivation of human gut bacteria.</title>
        <authorList>
            <person name="Afrizal A."/>
        </authorList>
    </citation>
    <scope>NUCLEOTIDE SEQUENCE</scope>
    <source>
        <strain evidence="2">CLA-AA-H250</strain>
    </source>
</reference>
<evidence type="ECO:0000313" key="2">
    <source>
        <dbReference type="EMBL" id="MCC2136746.1"/>
    </source>
</evidence>
<keyword evidence="1" id="KW-0732">Signal</keyword>
<protein>
    <recommendedName>
        <fullName evidence="4">Transglutaminase-like domain-containing protein</fullName>
    </recommendedName>
</protein>
<evidence type="ECO:0000313" key="3">
    <source>
        <dbReference type="Proteomes" id="UP001199424"/>
    </source>
</evidence>
<gene>
    <name evidence="2" type="ORF">LKD31_06915</name>
</gene>
<accession>A0AAE3AM19</accession>
<proteinExistence type="predicted"/>
<dbReference type="RefSeq" id="WP_308449125.1">
    <property type="nucleotide sequence ID" value="NZ_JAJEQC010000005.1"/>
</dbReference>